<dbReference type="Gene3D" id="3.30.350.10">
    <property type="entry name" value="Subtilisin inhibitor-like"/>
    <property type="match status" value="1"/>
</dbReference>
<name>A0ABU1UMQ1_9ACTN</name>
<evidence type="ECO:0000256" key="1">
    <source>
        <dbReference type="ARBA" id="ARBA00004613"/>
    </source>
</evidence>
<dbReference type="InterPro" id="IPR023549">
    <property type="entry name" value="Subtilisin_inhibitor"/>
</dbReference>
<comment type="similarity">
    <text evidence="2">Belongs to the protease inhibitor I16 (SSI) family.</text>
</comment>
<evidence type="ECO:0000256" key="2">
    <source>
        <dbReference type="ARBA" id="ARBA00010472"/>
    </source>
</evidence>
<keyword evidence="3" id="KW-0964">Secreted</keyword>
<protein>
    <recommendedName>
        <fullName evidence="7">Subtilisin inhibitor domain-containing protein</fullName>
    </recommendedName>
</protein>
<feature type="domain" description="Subtilisin inhibitor" evidence="7">
    <location>
        <begin position="24"/>
        <end position="102"/>
    </location>
</feature>
<sequence>MRNALLAATLLLALGACDDKEHTATALTITVTADEGAEPVVMKLRCFPPGGDHPQAKQACDAINVDGIKSFDPVPADQACTMIYGGPQVATVVGTYKGIDVDTTFSRTNGCEIDRWEKLGTTVFDVPLQ</sequence>
<keyword evidence="5" id="KW-0722">Serine protease inhibitor</keyword>
<dbReference type="PROSITE" id="PS51257">
    <property type="entry name" value="PROKAR_LIPOPROTEIN"/>
    <property type="match status" value="1"/>
</dbReference>
<dbReference type="InterPro" id="IPR036819">
    <property type="entry name" value="Subtilisin_inhibitor-like_sf"/>
</dbReference>
<gene>
    <name evidence="8" type="ORF">J2X11_001282</name>
</gene>
<keyword evidence="6" id="KW-1015">Disulfide bond</keyword>
<evidence type="ECO:0000256" key="4">
    <source>
        <dbReference type="ARBA" id="ARBA00022690"/>
    </source>
</evidence>
<dbReference type="SUPFAM" id="SSF55399">
    <property type="entry name" value="Subtilisin inhibitor"/>
    <property type="match status" value="1"/>
</dbReference>
<dbReference type="EMBL" id="JAVDWH010000001">
    <property type="protein sequence ID" value="MDR7086443.1"/>
    <property type="molecule type" value="Genomic_DNA"/>
</dbReference>
<proteinExistence type="inferred from homology"/>
<evidence type="ECO:0000256" key="3">
    <source>
        <dbReference type="ARBA" id="ARBA00022525"/>
    </source>
</evidence>
<reference evidence="8 9" key="1">
    <citation type="submission" date="2023-07" db="EMBL/GenBank/DDBJ databases">
        <title>Sorghum-associated microbial communities from plants grown in Nebraska, USA.</title>
        <authorList>
            <person name="Schachtman D."/>
        </authorList>
    </citation>
    <scope>NUCLEOTIDE SEQUENCE [LARGE SCALE GENOMIC DNA]</scope>
    <source>
        <strain evidence="8 9">BE248</strain>
    </source>
</reference>
<evidence type="ECO:0000259" key="7">
    <source>
        <dbReference type="Pfam" id="PF00720"/>
    </source>
</evidence>
<evidence type="ECO:0000256" key="6">
    <source>
        <dbReference type="ARBA" id="ARBA00023157"/>
    </source>
</evidence>
<keyword evidence="9" id="KW-1185">Reference proteome</keyword>
<accession>A0ABU1UMQ1</accession>
<dbReference type="Proteomes" id="UP001257739">
    <property type="component" value="Unassembled WGS sequence"/>
</dbReference>
<comment type="caution">
    <text evidence="8">The sequence shown here is derived from an EMBL/GenBank/DDBJ whole genome shotgun (WGS) entry which is preliminary data.</text>
</comment>
<evidence type="ECO:0000313" key="8">
    <source>
        <dbReference type="EMBL" id="MDR7086443.1"/>
    </source>
</evidence>
<dbReference type="RefSeq" id="WP_309968285.1">
    <property type="nucleotide sequence ID" value="NZ_JAVDWH010000001.1"/>
</dbReference>
<evidence type="ECO:0000313" key="9">
    <source>
        <dbReference type="Proteomes" id="UP001257739"/>
    </source>
</evidence>
<comment type="subcellular location">
    <subcellularLocation>
        <location evidence="1">Secreted</location>
    </subcellularLocation>
</comment>
<organism evidence="8 9">
    <name type="scientific">Aeromicrobium panaciterrae</name>
    <dbReference type="NCBI Taxonomy" id="363861"/>
    <lineage>
        <taxon>Bacteria</taxon>
        <taxon>Bacillati</taxon>
        <taxon>Actinomycetota</taxon>
        <taxon>Actinomycetes</taxon>
        <taxon>Propionibacteriales</taxon>
        <taxon>Nocardioidaceae</taxon>
        <taxon>Aeromicrobium</taxon>
    </lineage>
</organism>
<keyword evidence="4" id="KW-0646">Protease inhibitor</keyword>
<evidence type="ECO:0000256" key="5">
    <source>
        <dbReference type="ARBA" id="ARBA00022900"/>
    </source>
</evidence>
<dbReference type="Pfam" id="PF00720">
    <property type="entry name" value="SSI"/>
    <property type="match status" value="1"/>
</dbReference>